<feature type="chain" id="PRO_5008024530" evidence="1">
    <location>
        <begin position="20"/>
        <end position="651"/>
    </location>
</feature>
<dbReference type="EMBL" id="CZAE01000004">
    <property type="protein sequence ID" value="CUO87655.1"/>
    <property type="molecule type" value="Genomic_DNA"/>
</dbReference>
<accession>A0A174IRU6</accession>
<dbReference type="Gene3D" id="2.60.40.2340">
    <property type="match status" value="1"/>
</dbReference>
<evidence type="ECO:0000259" key="3">
    <source>
        <dbReference type="Pfam" id="PF13944"/>
    </source>
</evidence>
<dbReference type="AlphaFoldDB" id="A0A174IRU6"/>
<protein>
    <submittedName>
        <fullName evidence="4">Putative exported lipoprotein</fullName>
    </submittedName>
</protein>
<dbReference type="RefSeq" id="WP_081030781.1">
    <property type="nucleotide sequence ID" value="NZ_CAXKYA010000002.1"/>
</dbReference>
<dbReference type="InterPro" id="IPR024311">
    <property type="entry name" value="Lipocalin-like"/>
</dbReference>
<evidence type="ECO:0000256" key="1">
    <source>
        <dbReference type="SAM" id="SignalP"/>
    </source>
</evidence>
<feature type="domain" description="Lipocalin-like" evidence="3">
    <location>
        <begin position="38"/>
        <end position="160"/>
    </location>
</feature>
<evidence type="ECO:0000313" key="5">
    <source>
        <dbReference type="Proteomes" id="UP000095606"/>
    </source>
</evidence>
<gene>
    <name evidence="4" type="ORF">ERS852461_01354</name>
</gene>
<dbReference type="Gene3D" id="2.60.120.890">
    <property type="entry name" value="BT2081, beta-jelly-roll domain"/>
    <property type="match status" value="1"/>
</dbReference>
<dbReference type="InterPro" id="IPR025112">
    <property type="entry name" value="PCMD"/>
</dbReference>
<reference evidence="4 5" key="1">
    <citation type="submission" date="2015-09" db="EMBL/GenBank/DDBJ databases">
        <authorList>
            <consortium name="Pathogen Informatics"/>
        </authorList>
    </citation>
    <scope>NUCLEOTIDE SEQUENCE [LARGE SCALE GENOMIC DNA]</scope>
    <source>
        <strain evidence="4 5">2789STDY5834846</strain>
    </source>
</reference>
<keyword evidence="4" id="KW-0449">Lipoprotein</keyword>
<dbReference type="PROSITE" id="PS51257">
    <property type="entry name" value="PROKAR_LIPOPROTEIN"/>
    <property type="match status" value="1"/>
</dbReference>
<dbReference type="InterPro" id="IPR038653">
    <property type="entry name" value="Put_CMD_sf"/>
</dbReference>
<feature type="signal peptide" evidence="1">
    <location>
        <begin position="1"/>
        <end position="19"/>
    </location>
</feature>
<evidence type="ECO:0000313" key="4">
    <source>
        <dbReference type="EMBL" id="CUO87655.1"/>
    </source>
</evidence>
<name>A0A174IRU6_9BACE</name>
<feature type="domain" description="Putative carbohydrate metabolism" evidence="2">
    <location>
        <begin position="409"/>
        <end position="649"/>
    </location>
</feature>
<dbReference type="Pfam" id="PF13944">
    <property type="entry name" value="Calycin_like"/>
    <property type="match status" value="1"/>
</dbReference>
<dbReference type="Proteomes" id="UP000095606">
    <property type="component" value="Unassembled WGS sequence"/>
</dbReference>
<dbReference type="Gene3D" id="2.40.128.350">
    <property type="match status" value="1"/>
</dbReference>
<sequence>MKKNLLFLLMLICSMSLFTACNDDDDNGGEGPQLGKDIAGTYNGELSVVSSEAKASRQQVFITPNGANDVTLELKNISINMIVDDNPTSIEIDDIQFPNVAVEGDNTLVQLKESKIALSHPSLGELEVTAAGTVQSQKLDLNFSVKVKDPAESINVVFAGEKLSSEVDIKDYAQEVAGWYARKELTITGIEIEAKWPTDGIEVVYNKYNQISIKPFYISFPWGTNDTRQIDIKSARLINTATGVEIEEIHQALTDKRGDATLDFSGKFENGVLTLNMTITNEENTAHYVFTADQKKTGAAIEKMIINSDVVTLQPEIGEVSSNKANIVFYIKEGTSAEKLSLVPEFEVSSGATLYYGDAVYEKGTAIDFSKEQKFKVTAESGKTTVTYTVNTAVMDDFSFKTNFDGEWEQKSYNNEGKIVFDEPGEGWATSNGGVAYIKGMHGFLQCYAPDKPNAVTISNESKSGKAARLETLDTTGKFAFITSVPKVTSGSVFSGVFVVDPVNTLRSTKFGYPCFKKPVAFKGSYKFTAGETYYTCPDPSKAHIFEKDDTKKDLPAMNAVLYEVNNYAFDFLDGTNLLTSDKIVAIASVDGKEQTEYTNFDVKFTFKEGKSFDTTKKYKLAIVCSSSKDGDKFSGAPGSVLYVDDLEVTF</sequence>
<dbReference type="Pfam" id="PF13201">
    <property type="entry name" value="PCMD"/>
    <property type="match status" value="1"/>
</dbReference>
<evidence type="ECO:0000259" key="2">
    <source>
        <dbReference type="Pfam" id="PF13201"/>
    </source>
</evidence>
<proteinExistence type="predicted"/>
<keyword evidence="1" id="KW-0732">Signal</keyword>
<organism evidence="4 5">
    <name type="scientific">Bacteroides faecis</name>
    <dbReference type="NCBI Taxonomy" id="674529"/>
    <lineage>
        <taxon>Bacteria</taxon>
        <taxon>Pseudomonadati</taxon>
        <taxon>Bacteroidota</taxon>
        <taxon>Bacteroidia</taxon>
        <taxon>Bacteroidales</taxon>
        <taxon>Bacteroidaceae</taxon>
        <taxon>Bacteroides</taxon>
    </lineage>
</organism>